<dbReference type="InterPro" id="IPR046738">
    <property type="entry name" value="DUF6788"/>
</dbReference>
<proteinExistence type="predicted"/>
<accession>A0A8J7YHC8</accession>
<dbReference type="Pfam" id="PF20586">
    <property type="entry name" value="DUF6788"/>
    <property type="match status" value="1"/>
</dbReference>
<dbReference type="Proteomes" id="UP000783863">
    <property type="component" value="Unassembled WGS sequence"/>
</dbReference>
<feature type="domain" description="DUF6788" evidence="2">
    <location>
        <begin position="82"/>
        <end position="116"/>
    </location>
</feature>
<sequence>MTDRSQASQARDHLERIDVGGDAELAALRATAVDAVDELIDHIEASSEDPASVEPDTPESWEEREWEDSVESAREKAGIAASKGTLTTKTINGRDYYYLQWRDGDKVRSQYVAPVDPA</sequence>
<gene>
    <name evidence="3" type="ORF">EGD98_20135</name>
</gene>
<evidence type="ECO:0000256" key="1">
    <source>
        <dbReference type="SAM" id="MobiDB-lite"/>
    </source>
</evidence>
<keyword evidence="4" id="KW-1185">Reference proteome</keyword>
<evidence type="ECO:0000313" key="4">
    <source>
        <dbReference type="Proteomes" id="UP000783863"/>
    </source>
</evidence>
<organism evidence="3 4">
    <name type="scientific">Haloarcula salinisoli</name>
    <dbReference type="NCBI Taxonomy" id="2487746"/>
    <lineage>
        <taxon>Archaea</taxon>
        <taxon>Methanobacteriati</taxon>
        <taxon>Methanobacteriota</taxon>
        <taxon>Stenosarchaea group</taxon>
        <taxon>Halobacteria</taxon>
        <taxon>Halobacteriales</taxon>
        <taxon>Haloarculaceae</taxon>
        <taxon>Haloarcula</taxon>
    </lineage>
</organism>
<evidence type="ECO:0000313" key="3">
    <source>
        <dbReference type="EMBL" id="MBX0305960.1"/>
    </source>
</evidence>
<dbReference type="RefSeq" id="WP_220590150.1">
    <property type="nucleotide sequence ID" value="NZ_RKLQ01000006.1"/>
</dbReference>
<reference evidence="3" key="1">
    <citation type="submission" date="2021-06" db="EMBL/GenBank/DDBJ databases">
        <title>Halomicroarcula sp. F24A a new haloarchaeum isolated from saline soil.</title>
        <authorList>
            <person name="Duran-Viseras A."/>
            <person name="Sanchez-Porro C."/>
            <person name="Ventosa A."/>
        </authorList>
    </citation>
    <scope>NUCLEOTIDE SEQUENCE</scope>
    <source>
        <strain evidence="3">F24A</strain>
    </source>
</reference>
<protein>
    <recommendedName>
        <fullName evidence="2">DUF6788 domain-containing protein</fullName>
    </recommendedName>
</protein>
<dbReference type="AlphaFoldDB" id="A0A8J7YHC8"/>
<name>A0A8J7YHC8_9EURY</name>
<evidence type="ECO:0000259" key="2">
    <source>
        <dbReference type="Pfam" id="PF20586"/>
    </source>
</evidence>
<dbReference type="EMBL" id="RKLQ01000006">
    <property type="protein sequence ID" value="MBX0305960.1"/>
    <property type="molecule type" value="Genomic_DNA"/>
</dbReference>
<feature type="compositionally biased region" description="Acidic residues" evidence="1">
    <location>
        <begin position="56"/>
        <end position="69"/>
    </location>
</feature>
<feature type="region of interest" description="Disordered" evidence="1">
    <location>
        <begin position="43"/>
        <end position="69"/>
    </location>
</feature>
<comment type="caution">
    <text evidence="3">The sequence shown here is derived from an EMBL/GenBank/DDBJ whole genome shotgun (WGS) entry which is preliminary data.</text>
</comment>